<evidence type="ECO:0000256" key="7">
    <source>
        <dbReference type="ARBA" id="ARBA00023237"/>
    </source>
</evidence>
<dbReference type="PROSITE" id="PS01156">
    <property type="entry name" value="TONB_DEPENDENT_REC_2"/>
    <property type="match status" value="1"/>
</dbReference>
<comment type="subcellular location">
    <subcellularLocation>
        <location evidence="1">Cell outer membrane</location>
        <topology evidence="1">Multi-pass membrane protein</topology>
    </subcellularLocation>
</comment>
<evidence type="ECO:0000256" key="6">
    <source>
        <dbReference type="ARBA" id="ARBA00023136"/>
    </source>
</evidence>
<dbReference type="InterPro" id="IPR008969">
    <property type="entry name" value="CarboxyPept-like_regulatory"/>
</dbReference>
<gene>
    <name evidence="9" type="ORF">MGWOODY_Mmi310</name>
</gene>
<evidence type="ECO:0000256" key="4">
    <source>
        <dbReference type="ARBA" id="ARBA00022729"/>
    </source>
</evidence>
<dbReference type="EMBL" id="FAXC01000359">
    <property type="protein sequence ID" value="CUV10115.1"/>
    <property type="molecule type" value="Genomic_DNA"/>
</dbReference>
<reference evidence="9" key="1">
    <citation type="submission" date="2015-10" db="EMBL/GenBank/DDBJ databases">
        <authorList>
            <person name="Gilbert D.G."/>
        </authorList>
    </citation>
    <scope>NUCLEOTIDE SEQUENCE</scope>
</reference>
<keyword evidence="9" id="KW-0675">Receptor</keyword>
<dbReference type="Gene3D" id="2.40.170.20">
    <property type="entry name" value="TonB-dependent receptor, beta-barrel domain"/>
    <property type="match status" value="1"/>
</dbReference>
<evidence type="ECO:0000256" key="3">
    <source>
        <dbReference type="ARBA" id="ARBA00022692"/>
    </source>
</evidence>
<dbReference type="Pfam" id="PF07715">
    <property type="entry name" value="Plug"/>
    <property type="match status" value="1"/>
</dbReference>
<proteinExistence type="predicted"/>
<keyword evidence="5" id="KW-0798">TonB box</keyword>
<keyword evidence="3" id="KW-0812">Transmembrane</keyword>
<evidence type="ECO:0000256" key="2">
    <source>
        <dbReference type="ARBA" id="ARBA00022448"/>
    </source>
</evidence>
<dbReference type="Gene3D" id="2.170.130.10">
    <property type="entry name" value="TonB-dependent receptor, plug domain"/>
    <property type="match status" value="1"/>
</dbReference>
<dbReference type="SUPFAM" id="SSF56935">
    <property type="entry name" value="Porins"/>
    <property type="match status" value="1"/>
</dbReference>
<dbReference type="GO" id="GO:0015344">
    <property type="term" value="F:siderophore uptake transmembrane transporter activity"/>
    <property type="evidence" value="ECO:0007669"/>
    <property type="project" value="TreeGrafter"/>
</dbReference>
<dbReference type="InterPro" id="IPR010917">
    <property type="entry name" value="TonB_rcpt_CS"/>
</dbReference>
<dbReference type="InterPro" id="IPR037066">
    <property type="entry name" value="Plug_dom_sf"/>
</dbReference>
<organism evidence="9">
    <name type="scientific">hydrothermal vent metagenome</name>
    <dbReference type="NCBI Taxonomy" id="652676"/>
    <lineage>
        <taxon>unclassified sequences</taxon>
        <taxon>metagenomes</taxon>
        <taxon>ecological metagenomes</taxon>
    </lineage>
</organism>
<dbReference type="SUPFAM" id="SSF49464">
    <property type="entry name" value="Carboxypeptidase regulatory domain-like"/>
    <property type="match status" value="1"/>
</dbReference>
<dbReference type="GO" id="GO:0044718">
    <property type="term" value="P:siderophore transmembrane transport"/>
    <property type="evidence" value="ECO:0007669"/>
    <property type="project" value="TreeGrafter"/>
</dbReference>
<keyword evidence="7" id="KW-0998">Cell outer membrane</keyword>
<dbReference type="Pfam" id="PF13715">
    <property type="entry name" value="CarbopepD_reg_2"/>
    <property type="match status" value="1"/>
</dbReference>
<dbReference type="AlphaFoldDB" id="A0A160VHB6"/>
<feature type="domain" description="TonB-dependent receptor plug" evidence="8">
    <location>
        <begin position="135"/>
        <end position="243"/>
    </location>
</feature>
<dbReference type="InterPro" id="IPR012910">
    <property type="entry name" value="Plug_dom"/>
</dbReference>
<keyword evidence="4" id="KW-0732">Signal</keyword>
<evidence type="ECO:0000259" key="8">
    <source>
        <dbReference type="Pfam" id="PF07715"/>
    </source>
</evidence>
<dbReference type="GO" id="GO:0009279">
    <property type="term" value="C:cell outer membrane"/>
    <property type="evidence" value="ECO:0007669"/>
    <property type="project" value="UniProtKB-SubCell"/>
</dbReference>
<name>A0A160VHB6_9ZZZZ</name>
<evidence type="ECO:0000313" key="9">
    <source>
        <dbReference type="EMBL" id="CUV10115.1"/>
    </source>
</evidence>
<dbReference type="Gene3D" id="2.60.40.1120">
    <property type="entry name" value="Carboxypeptidase-like, regulatory domain"/>
    <property type="match status" value="1"/>
</dbReference>
<dbReference type="InterPro" id="IPR039426">
    <property type="entry name" value="TonB-dep_rcpt-like"/>
</dbReference>
<dbReference type="InterPro" id="IPR036942">
    <property type="entry name" value="Beta-barrel_TonB_sf"/>
</dbReference>
<evidence type="ECO:0000256" key="1">
    <source>
        <dbReference type="ARBA" id="ARBA00004571"/>
    </source>
</evidence>
<dbReference type="PANTHER" id="PTHR30069:SF50">
    <property type="entry name" value="TONB-DEPENDENT RECEPTOR HI_1217-RELATED"/>
    <property type="match status" value="1"/>
</dbReference>
<protein>
    <submittedName>
        <fullName evidence="9">Thiamin-regulated outer membrane receptor Omr1</fullName>
    </submittedName>
</protein>
<keyword evidence="2" id="KW-0813">Transport</keyword>
<evidence type="ECO:0000256" key="5">
    <source>
        <dbReference type="ARBA" id="ARBA00023077"/>
    </source>
</evidence>
<dbReference type="PANTHER" id="PTHR30069">
    <property type="entry name" value="TONB-DEPENDENT OUTER MEMBRANE RECEPTOR"/>
    <property type="match status" value="1"/>
</dbReference>
<keyword evidence="6" id="KW-0472">Membrane</keyword>
<accession>A0A160VHB6</accession>
<sequence length="950" mass="103898">MKIRLFLLTFVLSLPLAIFAQDDAVVEEAAVQEEAVWGEIGTLAGMVTDVSSGAALSGANVIVEGTDLGAAADASGSYLIDKLAAGSYTVTASMMGYKSSSESVTVGTGTAVVNFSLSAAVLKMSGLEVLASRAVENTPVAFSNVSKADIEFRLGSQDIPMALNATPSVYATMQGGGAGDARINVRGFNQRNVAVMINGVPQNDMENGWVYWSNWDGVGDASQSIQMQRGLSAVNLAAPSIGGSMNIITDPAQVESGGKVKQEYGAGNFLKTSVNYNTGLVNGKYAISATVVRKTGDGLIDKTWTDAWAYYFGLSYAVNPKNRIELYAIGAPQRHGQNLWKQNAATYSHEFAADELGYSQGALNKFSEATHGTGGRFYSENWNRVSDLYTGKQYYYMYGANVVDRHDPHFINERENFFHKPLVNLNHFLTINDQMRLSSVLYWSGGSGGGSGTLDQYPGYIWDYSGPSRVFDLDATIAMNRSDKNRKGWDKVPGQSIAIIRNSINRQSTLGLISKLNYDMSDDIKLEFGVDWRTAEIEHAREVRDLLGGDYYVETRNENFADGYDAGLGDIIHYHNHNTVDWLGLFGQGNYTKDALSAYGMFGFSNITYTHQNHFLAGDPLFEADPISAIQFKAGVLYDLGSAMSFLSMIPLVGKVGEQSKVFANFGNVEKVPILDNVIDDNNGTISSDPLNEVFTSFEIGLKLHSDDGAVVGNVNYYNTQWKDRNQVKYINSGSSDGADAMVFLTGVNQNHSGFEVEGSAQLNDMFRLDGAMSYANWQFDGDASGKYKEYTDSTTVVTNYVYALDGLYVGDSPQSQLVLGGTITPIDGLKIQGLYNFYDRNFADWSPGSREIGDDDDPDRDQVWEAPDYSKIDIHAYYDLPGSFSAGSTDITIQAFFHIFNVLDAVYVQDAYDNSNYNGYHDDGRHDASSAEVFLGTPRYFNAGLTFRF</sequence>